<dbReference type="Proteomes" id="UP000077262">
    <property type="component" value="Unassembled WGS sequence"/>
</dbReference>
<gene>
    <name evidence="3" type="ORF">AX777_11270</name>
    <name evidence="4" type="ORF">GS397_02270</name>
</gene>
<evidence type="ECO:0000313" key="6">
    <source>
        <dbReference type="Proteomes" id="UP000464086"/>
    </source>
</evidence>
<sequence length="124" mass="13014">MRKILPLAALLPATLVLMAQTAPEAVPPAPAPAPAPTPVTPVSGDSRDVSVAACLNEAKAQGAKKGVIDVTLREVEDTDKKSDSRGAVRALVNVVIDKDGKQKTVKKTFKCSTQNGVVTAFKYY</sequence>
<feature type="compositionally biased region" description="Pro residues" evidence="1">
    <location>
        <begin position="25"/>
        <end position="39"/>
    </location>
</feature>
<dbReference type="Proteomes" id="UP000464086">
    <property type="component" value="Chromosome"/>
</dbReference>
<protein>
    <submittedName>
        <fullName evidence="3">Uncharacterized protein</fullName>
    </submittedName>
</protein>
<dbReference type="RefSeq" id="WP_017503261.1">
    <property type="nucleotide sequence ID" value="NZ_CP047218.1"/>
</dbReference>
<feature type="region of interest" description="Disordered" evidence="1">
    <location>
        <begin position="25"/>
        <end position="44"/>
    </location>
</feature>
<evidence type="ECO:0000313" key="4">
    <source>
        <dbReference type="EMBL" id="QHD66006.1"/>
    </source>
</evidence>
<dbReference type="OrthoDB" id="7510686at2"/>
<dbReference type="AlphaFoldDB" id="A0A177JQD9"/>
<feature type="signal peptide" evidence="2">
    <location>
        <begin position="1"/>
        <end position="19"/>
    </location>
</feature>
<accession>A0A177JQD9</accession>
<reference evidence="4 6" key="2">
    <citation type="submission" date="2019-12" db="EMBL/GenBank/DDBJ databases">
        <title>Functional and genomic insights into the Sphingobium yanoikuyae YC-JY1, a bacterium efficiently degrading bisphenol A.</title>
        <authorList>
            <person name="Jia Y."/>
            <person name="Li X."/>
            <person name="Wang J."/>
            <person name="Eltoukhy A."/>
            <person name="Lamraoui I."/>
            <person name="Yan Y."/>
        </authorList>
    </citation>
    <scope>NUCLEOTIDE SEQUENCE [LARGE SCALE GENOMIC DNA]</scope>
    <source>
        <strain evidence="4 6">YC-JY1</strain>
    </source>
</reference>
<name>A0A177JQD9_SPHYA</name>
<reference evidence="3 5" key="1">
    <citation type="submission" date="2016-02" db="EMBL/GenBank/DDBJ databases">
        <authorList>
            <person name="Wen L."/>
            <person name="He K."/>
            <person name="Yang H."/>
        </authorList>
    </citation>
    <scope>NUCLEOTIDE SEQUENCE [LARGE SCALE GENOMIC DNA]</scope>
    <source>
        <strain evidence="3 5">CD09_2</strain>
    </source>
</reference>
<dbReference type="EMBL" id="CP047218">
    <property type="protein sequence ID" value="QHD66006.1"/>
    <property type="molecule type" value="Genomic_DNA"/>
</dbReference>
<proteinExistence type="predicted"/>
<organism evidence="3 5">
    <name type="scientific">Sphingobium yanoikuyae</name>
    <name type="common">Sphingomonas yanoikuyae</name>
    <dbReference type="NCBI Taxonomy" id="13690"/>
    <lineage>
        <taxon>Bacteria</taxon>
        <taxon>Pseudomonadati</taxon>
        <taxon>Pseudomonadota</taxon>
        <taxon>Alphaproteobacteria</taxon>
        <taxon>Sphingomonadales</taxon>
        <taxon>Sphingomonadaceae</taxon>
        <taxon>Sphingobium</taxon>
    </lineage>
</organism>
<dbReference type="EMBL" id="LSTR01000035">
    <property type="protein sequence ID" value="OAH43393.1"/>
    <property type="molecule type" value="Genomic_DNA"/>
</dbReference>
<feature type="chain" id="PRO_5036009585" evidence="2">
    <location>
        <begin position="20"/>
        <end position="124"/>
    </location>
</feature>
<evidence type="ECO:0000313" key="3">
    <source>
        <dbReference type="EMBL" id="OAH43393.1"/>
    </source>
</evidence>
<evidence type="ECO:0000256" key="2">
    <source>
        <dbReference type="SAM" id="SignalP"/>
    </source>
</evidence>
<evidence type="ECO:0000313" key="5">
    <source>
        <dbReference type="Proteomes" id="UP000077262"/>
    </source>
</evidence>
<evidence type="ECO:0000256" key="1">
    <source>
        <dbReference type="SAM" id="MobiDB-lite"/>
    </source>
</evidence>
<keyword evidence="2" id="KW-0732">Signal</keyword>